<dbReference type="KEGG" id="lal:AT746_07745"/>
<dbReference type="Proteomes" id="UP000068447">
    <property type="component" value="Chromosome"/>
</dbReference>
<organism evidence="2 3">
    <name type="scientific">Lacimicrobium alkaliphilum</name>
    <dbReference type="NCBI Taxonomy" id="1526571"/>
    <lineage>
        <taxon>Bacteria</taxon>
        <taxon>Pseudomonadati</taxon>
        <taxon>Pseudomonadota</taxon>
        <taxon>Gammaproteobacteria</taxon>
        <taxon>Alteromonadales</taxon>
        <taxon>Alteromonadaceae</taxon>
        <taxon>Lacimicrobium</taxon>
    </lineage>
</organism>
<evidence type="ECO:0000256" key="1">
    <source>
        <dbReference type="SAM" id="MobiDB-lite"/>
    </source>
</evidence>
<dbReference type="OrthoDB" id="129664at2"/>
<accession>A0A0U3B5K7</accession>
<keyword evidence="3" id="KW-1185">Reference proteome</keyword>
<proteinExistence type="predicted"/>
<reference evidence="2 3" key="1">
    <citation type="submission" date="2015-12" db="EMBL/GenBank/DDBJ databases">
        <title>Complete genome of Lacimicrobium alkaliphilum KCTC 32984.</title>
        <authorList>
            <person name="Kim S.-G."/>
            <person name="Lee Y.-J."/>
        </authorList>
    </citation>
    <scope>NUCLEOTIDE SEQUENCE [LARGE SCALE GENOMIC DNA]</scope>
    <source>
        <strain evidence="2 3">YelD216</strain>
    </source>
</reference>
<name>A0A0U3B5K7_9ALTE</name>
<feature type="region of interest" description="Disordered" evidence="1">
    <location>
        <begin position="1"/>
        <end position="22"/>
    </location>
</feature>
<dbReference type="AlphaFoldDB" id="A0A0U3B5K7"/>
<dbReference type="EMBL" id="CP013650">
    <property type="protein sequence ID" value="ALT00385.1"/>
    <property type="molecule type" value="Genomic_DNA"/>
</dbReference>
<sequence>MCEHFGHRGCDEDRAESQSDTEKANFCDYFKPATDAYKGGYQDKSQRAKAELAALFGDAPPEQERNKEDAPLTPAELAEKKLREMLGGNN</sequence>
<protein>
    <submittedName>
        <fullName evidence="2">Uncharacterized protein</fullName>
    </submittedName>
</protein>
<gene>
    <name evidence="2" type="ORF">AT746_07745</name>
</gene>
<dbReference type="STRING" id="1526571.AT746_07745"/>
<evidence type="ECO:0000313" key="2">
    <source>
        <dbReference type="EMBL" id="ALT00385.1"/>
    </source>
</evidence>
<evidence type="ECO:0000313" key="3">
    <source>
        <dbReference type="Proteomes" id="UP000068447"/>
    </source>
</evidence>